<evidence type="ECO:0000256" key="1">
    <source>
        <dbReference type="ARBA" id="ARBA00004123"/>
    </source>
</evidence>
<dbReference type="InterPro" id="IPR003034">
    <property type="entry name" value="SAP_dom"/>
</dbReference>
<evidence type="ECO:0000256" key="8">
    <source>
        <dbReference type="ARBA" id="ARBA00022833"/>
    </source>
</evidence>
<dbReference type="Proteomes" id="UP001174677">
    <property type="component" value="Chromosome 6"/>
</dbReference>
<dbReference type="CDD" id="cd15570">
    <property type="entry name" value="PHD_Bye1p_SIZ1_like"/>
    <property type="match status" value="1"/>
</dbReference>
<keyword evidence="15" id="KW-1185">Reference proteome</keyword>
<evidence type="ECO:0000256" key="11">
    <source>
        <dbReference type="SAM" id="MobiDB-lite"/>
    </source>
</evidence>
<feature type="domain" description="SP-RING-type" evidence="13">
    <location>
        <begin position="345"/>
        <end position="428"/>
    </location>
</feature>
<evidence type="ECO:0000256" key="7">
    <source>
        <dbReference type="ARBA" id="ARBA00022786"/>
    </source>
</evidence>
<evidence type="ECO:0000256" key="9">
    <source>
        <dbReference type="ARBA" id="ARBA00023242"/>
    </source>
</evidence>
<dbReference type="InterPro" id="IPR019786">
    <property type="entry name" value="Zinc_finger_PHD-type_CS"/>
</dbReference>
<feature type="domain" description="SAP" evidence="12">
    <location>
        <begin position="11"/>
        <end position="45"/>
    </location>
</feature>
<evidence type="ECO:0000313" key="14">
    <source>
        <dbReference type="EMBL" id="KAJ9178158.1"/>
    </source>
</evidence>
<keyword evidence="9" id="KW-0539">Nucleus</keyword>
<proteinExistence type="inferred from homology"/>
<dbReference type="SMART" id="SM00513">
    <property type="entry name" value="SAP"/>
    <property type="match status" value="1"/>
</dbReference>
<dbReference type="SUPFAM" id="SSF57903">
    <property type="entry name" value="FYVE/PHD zinc finger"/>
    <property type="match status" value="1"/>
</dbReference>
<keyword evidence="6 10" id="KW-0863">Zinc-finger</keyword>
<organism evidence="14 15">
    <name type="scientific">Hevea brasiliensis</name>
    <name type="common">Para rubber tree</name>
    <name type="synonym">Siphonia brasiliensis</name>
    <dbReference type="NCBI Taxonomy" id="3981"/>
    <lineage>
        <taxon>Eukaryota</taxon>
        <taxon>Viridiplantae</taxon>
        <taxon>Streptophyta</taxon>
        <taxon>Embryophyta</taxon>
        <taxon>Tracheophyta</taxon>
        <taxon>Spermatophyta</taxon>
        <taxon>Magnoliopsida</taxon>
        <taxon>eudicotyledons</taxon>
        <taxon>Gunneridae</taxon>
        <taxon>Pentapetalae</taxon>
        <taxon>rosids</taxon>
        <taxon>fabids</taxon>
        <taxon>Malpighiales</taxon>
        <taxon>Euphorbiaceae</taxon>
        <taxon>Crotonoideae</taxon>
        <taxon>Micrandreae</taxon>
        <taxon>Hevea</taxon>
    </lineage>
</organism>
<dbReference type="InterPro" id="IPR001965">
    <property type="entry name" value="Znf_PHD"/>
</dbReference>
<protein>
    <recommendedName>
        <fullName evidence="16">E3 SUMO-protein ligase SIZ1</fullName>
    </recommendedName>
</protein>
<dbReference type="Gene3D" id="1.10.720.30">
    <property type="entry name" value="SAP domain"/>
    <property type="match status" value="1"/>
</dbReference>
<feature type="region of interest" description="Disordered" evidence="11">
    <location>
        <begin position="755"/>
        <end position="775"/>
    </location>
</feature>
<reference evidence="14" key="1">
    <citation type="journal article" date="2023" name="Plant Biotechnol. J.">
        <title>Chromosome-level wild Hevea brasiliensis genome provides new tools for genomic-assisted breeding and valuable loci to elevate rubber yield.</title>
        <authorList>
            <person name="Cheng H."/>
            <person name="Song X."/>
            <person name="Hu Y."/>
            <person name="Wu T."/>
            <person name="Yang Q."/>
            <person name="An Z."/>
            <person name="Feng S."/>
            <person name="Deng Z."/>
            <person name="Wu W."/>
            <person name="Zeng X."/>
            <person name="Tu M."/>
            <person name="Wang X."/>
            <person name="Huang H."/>
        </authorList>
    </citation>
    <scope>NUCLEOTIDE SEQUENCE</scope>
    <source>
        <strain evidence="14">MT/VB/25A 57/8</strain>
    </source>
</reference>
<comment type="caution">
    <text evidence="14">The sequence shown here is derived from an EMBL/GenBank/DDBJ whole genome shotgun (WGS) entry which is preliminary data.</text>
</comment>
<dbReference type="EMBL" id="JARPOI010000006">
    <property type="protein sequence ID" value="KAJ9178158.1"/>
    <property type="molecule type" value="Genomic_DNA"/>
</dbReference>
<dbReference type="PROSITE" id="PS50800">
    <property type="entry name" value="SAP"/>
    <property type="match status" value="1"/>
</dbReference>
<evidence type="ECO:0000256" key="2">
    <source>
        <dbReference type="ARBA" id="ARBA00004718"/>
    </source>
</evidence>
<dbReference type="InterPro" id="IPR013083">
    <property type="entry name" value="Znf_RING/FYVE/PHD"/>
</dbReference>
<sequence>MDLVASCKDKLAYFRIKELKDVLTQLGLSKQGKKQDLVDRIIAILSDEQVPKTSAKKSAVGKEEVAKLVDDIYRKMQVSGATDLASKGQGVLDSGKAIIKGDMDDSFQLDTKVRCPCGSSLETESMIKCEDARCRVWQHIGCVIIPEKHMEGNPQVPDLFYCEICRLSRADPFLVAVEHPLYPAQLATTNIPTDGSSPVQSVEKTFHLARAYKDLLTKQEYDIQAWCMLLNDKVPFRMQWPQYADLQVNGVPVRAINRPGSQLLGANGRDDGPIITPCIKDGINKISLTGCDARVFCLGVRIVKRRTVQQILNLIPKEFDGEHFEDALARVCRCVGGGAADNADSDSDLEVVAESFTVSLRCPMSGSRMKVAGRFKPCVHMGCFDLEVFVEMNQRSRKWQCPICLKNYSLENVIIDPYFNRVTSKMRHCGEDITEIEVKPDGSWRVKTKTEAERRDVGELAQWHYPDGSPCVPNGGELKAKMEMDKQIKQEGTSEGYNGTGLKLGIRKNCNGFWEVSRPGDVNTSSSGNRSQEKFRNQEQKVIPMSSSATGSGQEGEDPSVNQDGGGNFDFTNNGIELDSFPLNVDSAYGFADRTFSAPVGDAEVIVLSDSDDDNNILMTSGVVYKNNQTDDGGAAFPMPPPGTFPEDPTIGNGLGFLNPNDDEFGMPLWPPGSQAGLQLFNSDDPNALVDLQPGPINCPMSMNGYTLAPDTVMGPASLVPDSSVGRSDTDINDGLVDNPLAFGGEDPSLQIFLPTRPSDASGQPDLRDQADVSNGVRTEDWISLRLGGGGGATGSHGDLVPANGLNSRQQMPPREGAMESLADTASLLLGMNDGRPEKASRQRSDSPFTFPRQKRSVRPRLYLSIDSDSE</sequence>
<name>A0ABQ9ME01_HEVBR</name>
<evidence type="ECO:0000259" key="13">
    <source>
        <dbReference type="PROSITE" id="PS51044"/>
    </source>
</evidence>
<dbReference type="SMART" id="SM00249">
    <property type="entry name" value="PHD"/>
    <property type="match status" value="1"/>
</dbReference>
<comment type="similarity">
    <text evidence="3">Belongs to the PIAS family.</text>
</comment>
<gene>
    <name evidence="14" type="ORF">P3X46_010067</name>
</gene>
<evidence type="ECO:0000256" key="4">
    <source>
        <dbReference type="ARBA" id="ARBA00022679"/>
    </source>
</evidence>
<comment type="pathway">
    <text evidence="2">Protein modification; protein sumoylation.</text>
</comment>
<evidence type="ECO:0000256" key="3">
    <source>
        <dbReference type="ARBA" id="ARBA00005383"/>
    </source>
</evidence>
<keyword evidence="8" id="KW-0862">Zinc</keyword>
<comment type="subcellular location">
    <subcellularLocation>
        <location evidence="1">Nucleus</location>
    </subcellularLocation>
</comment>
<evidence type="ECO:0000256" key="5">
    <source>
        <dbReference type="ARBA" id="ARBA00022723"/>
    </source>
</evidence>
<evidence type="ECO:0000256" key="10">
    <source>
        <dbReference type="PROSITE-ProRule" id="PRU00452"/>
    </source>
</evidence>
<dbReference type="Gene3D" id="3.30.40.10">
    <property type="entry name" value="Zinc/RING finger domain, C3HC4 (zinc finger)"/>
    <property type="match status" value="2"/>
</dbReference>
<feature type="region of interest" description="Disordered" evidence="11">
    <location>
        <begin position="788"/>
        <end position="871"/>
    </location>
</feature>
<dbReference type="CDD" id="cd16792">
    <property type="entry name" value="SP-RING_Siz-like"/>
    <property type="match status" value="1"/>
</dbReference>
<evidence type="ECO:0000256" key="6">
    <source>
        <dbReference type="ARBA" id="ARBA00022771"/>
    </source>
</evidence>
<feature type="region of interest" description="Disordered" evidence="11">
    <location>
        <begin position="518"/>
        <end position="573"/>
    </location>
</feature>
<dbReference type="PANTHER" id="PTHR10782">
    <property type="entry name" value="ZINC FINGER MIZ DOMAIN-CONTAINING PROTEIN"/>
    <property type="match status" value="1"/>
</dbReference>
<evidence type="ECO:0000313" key="15">
    <source>
        <dbReference type="Proteomes" id="UP001174677"/>
    </source>
</evidence>
<keyword evidence="7" id="KW-0833">Ubl conjugation pathway</keyword>
<dbReference type="PANTHER" id="PTHR10782:SF102">
    <property type="entry name" value="E3 SUMO-PROTEIN LIGASE SIZ1"/>
    <property type="match status" value="1"/>
</dbReference>
<dbReference type="PROSITE" id="PS01359">
    <property type="entry name" value="ZF_PHD_1"/>
    <property type="match status" value="1"/>
</dbReference>
<dbReference type="PROSITE" id="PS51044">
    <property type="entry name" value="ZF_SP_RING"/>
    <property type="match status" value="1"/>
</dbReference>
<dbReference type="Pfam" id="PF02891">
    <property type="entry name" value="zf-MIZ"/>
    <property type="match status" value="1"/>
</dbReference>
<evidence type="ECO:0000259" key="12">
    <source>
        <dbReference type="PROSITE" id="PS50800"/>
    </source>
</evidence>
<dbReference type="InterPro" id="IPR011011">
    <property type="entry name" value="Znf_FYVE_PHD"/>
</dbReference>
<keyword evidence="5" id="KW-0479">Metal-binding</keyword>
<feature type="compositionally biased region" description="Basic and acidic residues" evidence="11">
    <location>
        <begin position="835"/>
        <end position="845"/>
    </location>
</feature>
<keyword evidence="4" id="KW-0808">Transferase</keyword>
<accession>A0ABQ9ME01</accession>
<dbReference type="InterPro" id="IPR004181">
    <property type="entry name" value="Znf_MIZ"/>
</dbReference>
<evidence type="ECO:0008006" key="16">
    <source>
        <dbReference type="Google" id="ProtNLM"/>
    </source>
</evidence>
<dbReference type="InterPro" id="IPR036361">
    <property type="entry name" value="SAP_dom_sf"/>
</dbReference>
<dbReference type="Pfam" id="PF02037">
    <property type="entry name" value="SAP"/>
    <property type="match status" value="1"/>
</dbReference>
<dbReference type="SUPFAM" id="SSF68906">
    <property type="entry name" value="SAP domain"/>
    <property type="match status" value="1"/>
</dbReference>
<dbReference type="InterPro" id="IPR031141">
    <property type="entry name" value="SIZ1/2_SP-RING"/>
</dbReference>